<protein>
    <submittedName>
        <fullName evidence="1">Uncharacterized protein</fullName>
    </submittedName>
</protein>
<proteinExistence type="predicted"/>
<evidence type="ECO:0000313" key="1">
    <source>
        <dbReference type="EMBL" id="BDA80547.1"/>
    </source>
</evidence>
<dbReference type="EMBL" id="AP025028">
    <property type="protein sequence ID" value="BDA80547.1"/>
    <property type="molecule type" value="Genomic_DNA"/>
</dbReference>
<dbReference type="Proteomes" id="UP000245263">
    <property type="component" value="Chromosome 1"/>
</dbReference>
<dbReference type="RefSeq" id="WP_109021575.1">
    <property type="nucleotide sequence ID" value="NZ_AP025028.1"/>
</dbReference>
<dbReference type="SUPFAM" id="SSF48029">
    <property type="entry name" value="FliG"/>
    <property type="match status" value="1"/>
</dbReference>
<keyword evidence="2" id="KW-1185">Reference proteome</keyword>
<evidence type="ECO:0000313" key="2">
    <source>
        <dbReference type="Proteomes" id="UP000245263"/>
    </source>
</evidence>
<name>A0ABN6KMS6_9LEPT</name>
<accession>A0ABN6KMS6</accession>
<reference evidence="1 2" key="1">
    <citation type="submission" date="2021-08" db="EMBL/GenBank/DDBJ databases">
        <title>Complete genome sequence of Leptospira kobayashii strain E30.</title>
        <authorList>
            <person name="Nakao R."/>
            <person name="Nakamura S."/>
            <person name="Masuzawa T."/>
            <person name="Koizumi N."/>
        </authorList>
    </citation>
    <scope>NUCLEOTIDE SEQUENCE [LARGE SCALE GENOMIC DNA]</scope>
    <source>
        <strain evidence="1 2">E30</strain>
    </source>
</reference>
<dbReference type="InterPro" id="IPR011002">
    <property type="entry name" value="FliG_a-hlx"/>
</dbReference>
<sequence>MSGSEQILEKIEQLSYFDNLALYYLCNETPPQTLALAFLEMDKKICGSMLGVLEVKRRKYVHELMAIQQNVPLEDKKAAIDGLLLIADGLISRDLIRKKGQFFFGDKKD</sequence>
<organism evidence="1 2">
    <name type="scientific">Leptospira kobayashii</name>
    <dbReference type="NCBI Taxonomy" id="1917830"/>
    <lineage>
        <taxon>Bacteria</taxon>
        <taxon>Pseudomonadati</taxon>
        <taxon>Spirochaetota</taxon>
        <taxon>Spirochaetia</taxon>
        <taxon>Leptospirales</taxon>
        <taxon>Leptospiraceae</taxon>
        <taxon>Leptospira</taxon>
    </lineage>
</organism>
<gene>
    <name evidence="1" type="ORF">LPTSP3_g34770</name>
</gene>
<dbReference type="Gene3D" id="1.10.220.30">
    <property type="match status" value="1"/>
</dbReference>